<dbReference type="PANTHER" id="PTHR23003:SF3">
    <property type="entry name" value="FI21236P1-RELATED"/>
    <property type="match status" value="1"/>
</dbReference>
<dbReference type="InterPro" id="IPR012677">
    <property type="entry name" value="Nucleotide-bd_a/b_plait_sf"/>
</dbReference>
<dbReference type="FunFam" id="3.30.70.330:FF:000362">
    <property type="entry name" value="GBP2p Poly(A+) RNA-binding protein"/>
    <property type="match status" value="1"/>
</dbReference>
<evidence type="ECO:0000259" key="4">
    <source>
        <dbReference type="PROSITE" id="PS50102"/>
    </source>
</evidence>
<evidence type="ECO:0000256" key="1">
    <source>
        <dbReference type="ARBA" id="ARBA00022884"/>
    </source>
</evidence>
<evidence type="ECO:0000256" key="3">
    <source>
        <dbReference type="SAM" id="MobiDB-lite"/>
    </source>
</evidence>
<dbReference type="Gene3D" id="3.30.70.330">
    <property type="match status" value="3"/>
</dbReference>
<feature type="domain" description="RRM" evidence="4">
    <location>
        <begin position="34"/>
        <end position="111"/>
    </location>
</feature>
<dbReference type="InterPro" id="IPR035979">
    <property type="entry name" value="RBD_domain_sf"/>
</dbReference>
<dbReference type="GO" id="GO:0003729">
    <property type="term" value="F:mRNA binding"/>
    <property type="evidence" value="ECO:0007669"/>
    <property type="project" value="TreeGrafter"/>
</dbReference>
<sequence>MASVMSYGHGSAGFRSHDHNRTAAAAAARSVQAHRVYIGNLPYAIGWRELKDFMREAGEVTFAEVLMGPDGRSKGCGVVEYSSGEGAQKAIAELSDKPLLGRPVFIREDRETQPRYGHQPQRNSYPSPGFSSGAARQLFISGLALTVTWRTLKDLFRQAGTVLRADVNAGKGTGIILMSTDAEATNAIATFNGTNLEGARIVVREDRYATNHHPTGNHQFHNHGSGYGASNTHFQSATRPPPVDPANQQPSTQLFVNNLPYTTDSAALLALCPGALNAEVLAVGNRSKGMGILEFATLEAAAEALSSLQAQVIGGRPLMPKYNERWHEFSDQAAGITPL</sequence>
<feature type="domain" description="RRM" evidence="4">
    <location>
        <begin position="252"/>
        <end position="325"/>
    </location>
</feature>
<dbReference type="GO" id="GO:0005737">
    <property type="term" value="C:cytoplasm"/>
    <property type="evidence" value="ECO:0007669"/>
    <property type="project" value="TreeGrafter"/>
</dbReference>
<feature type="region of interest" description="Disordered" evidence="3">
    <location>
        <begin position="214"/>
        <end position="247"/>
    </location>
</feature>
<dbReference type="SMART" id="SM00360">
    <property type="entry name" value="RRM"/>
    <property type="match status" value="3"/>
</dbReference>
<evidence type="ECO:0000256" key="2">
    <source>
        <dbReference type="PROSITE-ProRule" id="PRU00176"/>
    </source>
</evidence>
<keyword evidence="1 2" id="KW-0694">RNA-binding</keyword>
<dbReference type="GO" id="GO:0005634">
    <property type="term" value="C:nucleus"/>
    <property type="evidence" value="ECO:0007669"/>
    <property type="project" value="TreeGrafter"/>
</dbReference>
<reference evidence="5" key="1">
    <citation type="submission" date="2021-03" db="EMBL/GenBank/DDBJ databases">
        <title>Draft genome sequence of rust myrtle Austropuccinia psidii MF-1, a brazilian biotype.</title>
        <authorList>
            <person name="Quecine M.C."/>
            <person name="Pachon D.M.R."/>
            <person name="Bonatelli M.L."/>
            <person name="Correr F.H."/>
            <person name="Franceschini L.M."/>
            <person name="Leite T.F."/>
            <person name="Margarido G.R.A."/>
            <person name="Almeida C.A."/>
            <person name="Ferrarezi J.A."/>
            <person name="Labate C.A."/>
        </authorList>
    </citation>
    <scope>NUCLEOTIDE SEQUENCE</scope>
    <source>
        <strain evidence="5">MF-1</strain>
    </source>
</reference>
<gene>
    <name evidence="5" type="ORF">O181_015428</name>
</gene>
<dbReference type="OrthoDB" id="1049195at2759"/>
<comment type="caution">
    <text evidence="5">The sequence shown here is derived from an EMBL/GenBank/DDBJ whole genome shotgun (WGS) entry which is preliminary data.</text>
</comment>
<protein>
    <recommendedName>
        <fullName evidence="4">RRM domain-containing protein</fullName>
    </recommendedName>
</protein>
<dbReference type="InterPro" id="IPR050374">
    <property type="entry name" value="RRT5_SRSF_SR"/>
</dbReference>
<feature type="domain" description="RRM" evidence="4">
    <location>
        <begin position="136"/>
        <end position="208"/>
    </location>
</feature>
<proteinExistence type="predicted"/>
<evidence type="ECO:0000313" key="5">
    <source>
        <dbReference type="EMBL" id="MBW0475713.1"/>
    </source>
</evidence>
<name>A0A9Q3C2G2_9BASI</name>
<dbReference type="Proteomes" id="UP000765509">
    <property type="component" value="Unassembled WGS sequence"/>
</dbReference>
<dbReference type="PROSITE" id="PS50102">
    <property type="entry name" value="RRM"/>
    <property type="match status" value="3"/>
</dbReference>
<accession>A0A9Q3C2G2</accession>
<keyword evidence="6" id="KW-1185">Reference proteome</keyword>
<dbReference type="Pfam" id="PF00076">
    <property type="entry name" value="RRM_1"/>
    <property type="match status" value="3"/>
</dbReference>
<organism evidence="5 6">
    <name type="scientific">Austropuccinia psidii MF-1</name>
    <dbReference type="NCBI Taxonomy" id="1389203"/>
    <lineage>
        <taxon>Eukaryota</taxon>
        <taxon>Fungi</taxon>
        <taxon>Dikarya</taxon>
        <taxon>Basidiomycota</taxon>
        <taxon>Pucciniomycotina</taxon>
        <taxon>Pucciniomycetes</taxon>
        <taxon>Pucciniales</taxon>
        <taxon>Sphaerophragmiaceae</taxon>
        <taxon>Austropuccinia</taxon>
    </lineage>
</organism>
<dbReference type="SUPFAM" id="SSF54928">
    <property type="entry name" value="RNA-binding domain, RBD"/>
    <property type="match status" value="2"/>
</dbReference>
<evidence type="ECO:0000313" key="6">
    <source>
        <dbReference type="Proteomes" id="UP000765509"/>
    </source>
</evidence>
<feature type="compositionally biased region" description="Polar residues" evidence="3">
    <location>
        <begin position="228"/>
        <end position="238"/>
    </location>
</feature>
<dbReference type="EMBL" id="AVOT02004210">
    <property type="protein sequence ID" value="MBW0475713.1"/>
    <property type="molecule type" value="Genomic_DNA"/>
</dbReference>
<dbReference type="PANTHER" id="PTHR23003">
    <property type="entry name" value="RNA RECOGNITION MOTIF RRM DOMAIN CONTAINING PROTEIN"/>
    <property type="match status" value="1"/>
</dbReference>
<dbReference type="InterPro" id="IPR000504">
    <property type="entry name" value="RRM_dom"/>
</dbReference>
<dbReference type="AlphaFoldDB" id="A0A9Q3C2G2"/>